<keyword evidence="4" id="KW-1185">Reference proteome</keyword>
<evidence type="ECO:0000313" key="3">
    <source>
        <dbReference type="EMBL" id="TRW17411.1"/>
    </source>
</evidence>
<dbReference type="Pfam" id="PF01230">
    <property type="entry name" value="HIT"/>
    <property type="match status" value="1"/>
</dbReference>
<evidence type="ECO:0000313" key="4">
    <source>
        <dbReference type="Proteomes" id="UP000317894"/>
    </source>
</evidence>
<dbReference type="Proteomes" id="UP000317894">
    <property type="component" value="Unassembled WGS sequence"/>
</dbReference>
<feature type="short sequence motif" description="Histidine triad motif" evidence="1">
    <location>
        <begin position="88"/>
        <end position="92"/>
    </location>
</feature>
<dbReference type="InterPro" id="IPR036265">
    <property type="entry name" value="HIT-like_sf"/>
</dbReference>
<dbReference type="AlphaFoldDB" id="A0A552UGU7"/>
<evidence type="ECO:0000256" key="1">
    <source>
        <dbReference type="PROSITE-ProRule" id="PRU00464"/>
    </source>
</evidence>
<proteinExistence type="predicted"/>
<name>A0A552UGU7_9SPHN</name>
<comment type="caution">
    <text evidence="3">The sequence shown here is derived from an EMBL/GenBank/DDBJ whole genome shotgun (WGS) entry which is preliminary data.</text>
</comment>
<protein>
    <submittedName>
        <fullName evidence="3">HIT family protein</fullName>
    </submittedName>
</protein>
<dbReference type="Gene3D" id="3.30.428.10">
    <property type="entry name" value="HIT-like"/>
    <property type="match status" value="1"/>
</dbReference>
<dbReference type="InterPro" id="IPR011146">
    <property type="entry name" value="HIT-like"/>
</dbReference>
<accession>A0A552UGU7</accession>
<dbReference type="OrthoDB" id="9784774at2"/>
<reference evidence="3 4" key="1">
    <citation type="submission" date="2019-07" db="EMBL/GenBank/DDBJ databases">
        <title>Novel species isolated from glacier.</title>
        <authorList>
            <person name="Liu Q."/>
            <person name="Xin Y.-H."/>
        </authorList>
    </citation>
    <scope>NUCLEOTIDE SEQUENCE [LARGE SCALE GENOMIC DNA]</scope>
    <source>
        <strain evidence="3 4">LB1R16</strain>
    </source>
</reference>
<dbReference type="EMBL" id="VJWA01000001">
    <property type="protein sequence ID" value="TRW17411.1"/>
    <property type="molecule type" value="Genomic_DNA"/>
</dbReference>
<gene>
    <name evidence="3" type="ORF">FMM06_04385</name>
</gene>
<evidence type="ECO:0000259" key="2">
    <source>
        <dbReference type="PROSITE" id="PS51084"/>
    </source>
</evidence>
<dbReference type="RefSeq" id="WP_143554956.1">
    <property type="nucleotide sequence ID" value="NZ_VJWA01000001.1"/>
</dbReference>
<feature type="domain" description="HIT" evidence="2">
    <location>
        <begin position="1"/>
        <end position="103"/>
    </location>
</feature>
<dbReference type="PROSITE" id="PS51084">
    <property type="entry name" value="HIT_2"/>
    <property type="match status" value="1"/>
</dbReference>
<sequence length="145" mass="15826">MHATLEKFGYGPGTVFEDEHWAVVVRPAQPTLGSMVLIAKRDIESFGALTAEEGAALPAMVARIEAALARVVTPERVNYLMLMMVDRHVHYHVVPRYAEPRNWGNHEFIDTGWPSVPALSPAVALDPAEIAQLRADLANGTTRGG</sequence>
<dbReference type="SUPFAM" id="SSF54197">
    <property type="entry name" value="HIT-like"/>
    <property type="match status" value="1"/>
</dbReference>
<organism evidence="3 4">
    <name type="scientific">Glacieibacterium frigidum</name>
    <dbReference type="NCBI Taxonomy" id="2593303"/>
    <lineage>
        <taxon>Bacteria</taxon>
        <taxon>Pseudomonadati</taxon>
        <taxon>Pseudomonadota</taxon>
        <taxon>Alphaproteobacteria</taxon>
        <taxon>Sphingomonadales</taxon>
        <taxon>Sphingosinicellaceae</taxon>
        <taxon>Glacieibacterium</taxon>
    </lineage>
</organism>
<dbReference type="GO" id="GO:0003824">
    <property type="term" value="F:catalytic activity"/>
    <property type="evidence" value="ECO:0007669"/>
    <property type="project" value="InterPro"/>
</dbReference>